<feature type="transmembrane region" description="Helical" evidence="2">
    <location>
        <begin position="135"/>
        <end position="159"/>
    </location>
</feature>
<evidence type="ECO:0000256" key="1">
    <source>
        <dbReference type="SAM" id="MobiDB-lite"/>
    </source>
</evidence>
<reference evidence="3 4" key="1">
    <citation type="journal article" date="2023" name="Proc. Natl. Acad. Sci. U.S.A.">
        <title>A global phylogenomic analysis of the shiitake genus Lentinula.</title>
        <authorList>
            <person name="Sierra-Patev S."/>
            <person name="Min B."/>
            <person name="Naranjo-Ortiz M."/>
            <person name="Looney B."/>
            <person name="Konkel Z."/>
            <person name="Slot J.C."/>
            <person name="Sakamoto Y."/>
            <person name="Steenwyk J.L."/>
            <person name="Rokas A."/>
            <person name="Carro J."/>
            <person name="Camarero S."/>
            <person name="Ferreira P."/>
            <person name="Molpeceres G."/>
            <person name="Ruiz-Duenas F.J."/>
            <person name="Serrano A."/>
            <person name="Henrissat B."/>
            <person name="Drula E."/>
            <person name="Hughes K.W."/>
            <person name="Mata J.L."/>
            <person name="Ishikawa N.K."/>
            <person name="Vargas-Isla R."/>
            <person name="Ushijima S."/>
            <person name="Smith C.A."/>
            <person name="Donoghue J."/>
            <person name="Ahrendt S."/>
            <person name="Andreopoulos W."/>
            <person name="He G."/>
            <person name="LaButti K."/>
            <person name="Lipzen A."/>
            <person name="Ng V."/>
            <person name="Riley R."/>
            <person name="Sandor L."/>
            <person name="Barry K."/>
            <person name="Martinez A.T."/>
            <person name="Xiao Y."/>
            <person name="Gibbons J.G."/>
            <person name="Terashima K."/>
            <person name="Grigoriev I.V."/>
            <person name="Hibbett D."/>
        </authorList>
    </citation>
    <scope>NUCLEOTIDE SEQUENCE [LARGE SCALE GENOMIC DNA]</scope>
    <source>
        <strain evidence="3 4">TFB7810</strain>
    </source>
</reference>
<keyword evidence="4" id="KW-1185">Reference proteome</keyword>
<feature type="transmembrane region" description="Helical" evidence="2">
    <location>
        <begin position="55"/>
        <end position="74"/>
    </location>
</feature>
<feature type="transmembrane region" description="Helical" evidence="2">
    <location>
        <begin position="94"/>
        <end position="114"/>
    </location>
</feature>
<dbReference type="AlphaFoldDB" id="A0A9W8NZQ6"/>
<evidence type="ECO:0000313" key="3">
    <source>
        <dbReference type="EMBL" id="KAJ3744094.1"/>
    </source>
</evidence>
<organism evidence="3 4">
    <name type="scientific">Lentinula detonsa</name>
    <dbReference type="NCBI Taxonomy" id="2804962"/>
    <lineage>
        <taxon>Eukaryota</taxon>
        <taxon>Fungi</taxon>
        <taxon>Dikarya</taxon>
        <taxon>Basidiomycota</taxon>
        <taxon>Agaricomycotina</taxon>
        <taxon>Agaricomycetes</taxon>
        <taxon>Agaricomycetidae</taxon>
        <taxon>Agaricales</taxon>
        <taxon>Marasmiineae</taxon>
        <taxon>Omphalotaceae</taxon>
        <taxon>Lentinula</taxon>
    </lineage>
</organism>
<keyword evidence="2" id="KW-1133">Transmembrane helix</keyword>
<feature type="transmembrane region" description="Helical" evidence="2">
    <location>
        <begin position="247"/>
        <end position="271"/>
    </location>
</feature>
<proteinExistence type="predicted"/>
<gene>
    <name evidence="3" type="ORF">DFH05DRAFT_1151230</name>
</gene>
<feature type="transmembrane region" description="Helical" evidence="2">
    <location>
        <begin position="20"/>
        <end position="43"/>
    </location>
</feature>
<evidence type="ECO:0000256" key="2">
    <source>
        <dbReference type="SAM" id="Phobius"/>
    </source>
</evidence>
<sequence>MPLIPNIFAADLPRDEVQYVRTMTILGNTMYIVSFIALAAILGTKWLNKSIKRTITWDLFIASWLLHCITFFLSMGHQVGSSAPSLGLCFVQAAMLYATPVYNACVSLALLLHLHFTIVATVRGISRSSSKKMRILVWILMILPVIVYLAVLLMTFILIAQDRSLLQRDQTFYFCNIKGQVGYAISPLITAFHSYPLPRILTSSILVFLCSVVFIFYEIYTVIILWKNSQTFRAMNPHSRDRVFRSIVFRIGVFTVFPIIALFLSLILSFSATDSWTPSSGMRINVVDASLTLACAIIFGSQGDLLRVWMFWRESSPYRSTQHSQTHSSGPDHARTGGRSRIALDPVVPRVGVKVSTTQIQDTGDGYGWVTKAHVESDIELHLDTVEDTKLEAL</sequence>
<feature type="region of interest" description="Disordered" evidence="1">
    <location>
        <begin position="320"/>
        <end position="339"/>
    </location>
</feature>
<feature type="transmembrane region" description="Helical" evidence="2">
    <location>
        <begin position="205"/>
        <end position="226"/>
    </location>
</feature>
<feature type="transmembrane region" description="Helical" evidence="2">
    <location>
        <begin position="291"/>
        <end position="312"/>
    </location>
</feature>
<dbReference type="EMBL" id="JANVFU010000007">
    <property type="protein sequence ID" value="KAJ3744094.1"/>
    <property type="molecule type" value="Genomic_DNA"/>
</dbReference>
<keyword evidence="2" id="KW-0812">Transmembrane</keyword>
<keyword evidence="2" id="KW-0472">Membrane</keyword>
<protein>
    <submittedName>
        <fullName evidence="3">Uncharacterized protein</fullName>
    </submittedName>
</protein>
<feature type="compositionally biased region" description="Polar residues" evidence="1">
    <location>
        <begin position="320"/>
        <end position="329"/>
    </location>
</feature>
<dbReference type="Proteomes" id="UP001142393">
    <property type="component" value="Unassembled WGS sequence"/>
</dbReference>
<accession>A0A9W8NZQ6</accession>
<dbReference type="Gene3D" id="1.20.1070.10">
    <property type="entry name" value="Rhodopsin 7-helix transmembrane proteins"/>
    <property type="match status" value="1"/>
</dbReference>
<comment type="caution">
    <text evidence="3">The sequence shown here is derived from an EMBL/GenBank/DDBJ whole genome shotgun (WGS) entry which is preliminary data.</text>
</comment>
<name>A0A9W8NZQ6_9AGAR</name>
<evidence type="ECO:0000313" key="4">
    <source>
        <dbReference type="Proteomes" id="UP001142393"/>
    </source>
</evidence>